<accession>A0A6I9U3I8</accession>
<dbReference type="OrthoDB" id="783251at2759"/>
<dbReference type="AlphaFoldDB" id="A0A6I9U3I8"/>
<gene>
    <name evidence="3" type="primary">LOC105173488</name>
</gene>
<dbReference type="KEGG" id="sind:105173488"/>
<dbReference type="InParanoid" id="A0A6I9U3I8"/>
<feature type="region of interest" description="Disordered" evidence="1">
    <location>
        <begin position="37"/>
        <end position="57"/>
    </location>
</feature>
<dbReference type="FunCoup" id="A0A6I9U3I8">
    <property type="interactions" value="72"/>
</dbReference>
<sequence length="152" mass="17024">MINNTSERMTGLEEPILSRLNRLDNILKQLEDIRSAGHSPKSSYASTTSSGTLTSDGHPFSLADFSPEGFEKHCRPVDEVIMEVERKGTLIERLVHAEDRILKLCLQWEEELEGERSKEHSTASVEKSSPKKGLKQFVKSCVKGKAKNKKNG</sequence>
<evidence type="ECO:0000313" key="2">
    <source>
        <dbReference type="Proteomes" id="UP000504604"/>
    </source>
</evidence>
<name>A0A6I9U3I8_SESIN</name>
<evidence type="ECO:0000256" key="1">
    <source>
        <dbReference type="SAM" id="MobiDB-lite"/>
    </source>
</evidence>
<dbReference type="PANTHER" id="PTHR34190">
    <property type="entry name" value="EXPRESSED PROTEIN"/>
    <property type="match status" value="1"/>
</dbReference>
<proteinExistence type="predicted"/>
<keyword evidence="2" id="KW-1185">Reference proteome</keyword>
<dbReference type="RefSeq" id="XP_011093544.1">
    <property type="nucleotide sequence ID" value="XM_011095242.2"/>
</dbReference>
<protein>
    <submittedName>
        <fullName evidence="3">Uncharacterized protein LOC105173488</fullName>
    </submittedName>
</protein>
<dbReference type="PANTHER" id="PTHR34190:SF4">
    <property type="entry name" value="EXPRESSED PROTEIN"/>
    <property type="match status" value="1"/>
</dbReference>
<organism evidence="2 3">
    <name type="scientific">Sesamum indicum</name>
    <name type="common">Oriental sesame</name>
    <name type="synonym">Sesamum orientale</name>
    <dbReference type="NCBI Taxonomy" id="4182"/>
    <lineage>
        <taxon>Eukaryota</taxon>
        <taxon>Viridiplantae</taxon>
        <taxon>Streptophyta</taxon>
        <taxon>Embryophyta</taxon>
        <taxon>Tracheophyta</taxon>
        <taxon>Spermatophyta</taxon>
        <taxon>Magnoliopsida</taxon>
        <taxon>eudicotyledons</taxon>
        <taxon>Gunneridae</taxon>
        <taxon>Pentapetalae</taxon>
        <taxon>asterids</taxon>
        <taxon>lamiids</taxon>
        <taxon>Lamiales</taxon>
        <taxon>Pedaliaceae</taxon>
        <taxon>Sesamum</taxon>
    </lineage>
</organism>
<dbReference type="GeneID" id="105173488"/>
<evidence type="ECO:0000313" key="3">
    <source>
        <dbReference type="RefSeq" id="XP_011093544.1"/>
    </source>
</evidence>
<reference evidence="3" key="1">
    <citation type="submission" date="2025-08" db="UniProtKB">
        <authorList>
            <consortium name="RefSeq"/>
        </authorList>
    </citation>
    <scope>IDENTIFICATION</scope>
</reference>
<dbReference type="Proteomes" id="UP000504604">
    <property type="component" value="Linkage group LG11"/>
</dbReference>
<feature type="region of interest" description="Disordered" evidence="1">
    <location>
        <begin position="113"/>
        <end position="133"/>
    </location>
</feature>
<feature type="compositionally biased region" description="Low complexity" evidence="1">
    <location>
        <begin position="39"/>
        <end position="55"/>
    </location>
</feature>